<name>A0A8T8I3N8_9PSEU</name>
<evidence type="ECO:0000313" key="5">
    <source>
        <dbReference type="Proteomes" id="UP001195724"/>
    </source>
</evidence>
<gene>
    <name evidence="3" type="ORF">J7S33_12485</name>
    <name evidence="2" type="ORF">JOE68_002424</name>
</gene>
<dbReference type="RefSeq" id="WP_204842433.1">
    <property type="nucleotide sequence ID" value="NZ_JAFBCL010000001.1"/>
</dbReference>
<evidence type="ECO:0000313" key="4">
    <source>
        <dbReference type="Proteomes" id="UP000671828"/>
    </source>
</evidence>
<organism evidence="3 4">
    <name type="scientific">Saccharothrix algeriensis</name>
    <dbReference type="NCBI Taxonomy" id="173560"/>
    <lineage>
        <taxon>Bacteria</taxon>
        <taxon>Bacillati</taxon>
        <taxon>Actinomycetota</taxon>
        <taxon>Actinomycetes</taxon>
        <taxon>Pseudonocardiales</taxon>
        <taxon>Pseudonocardiaceae</taxon>
        <taxon>Saccharothrix</taxon>
    </lineage>
</organism>
<sequence>MATNSGRPAAARAARQASQVRARRATSVKPTAVTPSARCGALGCSASASGQAVGRTQGGAGSVGGTAFRSPERWDAPEIARVPGKGGRAPNRPA</sequence>
<feature type="region of interest" description="Disordered" evidence="1">
    <location>
        <begin position="1"/>
        <end position="33"/>
    </location>
</feature>
<evidence type="ECO:0000256" key="1">
    <source>
        <dbReference type="SAM" id="MobiDB-lite"/>
    </source>
</evidence>
<dbReference type="Proteomes" id="UP000671828">
    <property type="component" value="Chromosome"/>
</dbReference>
<evidence type="ECO:0000313" key="2">
    <source>
        <dbReference type="EMBL" id="MBM7811559.1"/>
    </source>
</evidence>
<dbReference type="EMBL" id="JAFBCL010000001">
    <property type="protein sequence ID" value="MBM7811559.1"/>
    <property type="molecule type" value="Genomic_DNA"/>
</dbReference>
<reference evidence="2 5" key="1">
    <citation type="submission" date="2021-01" db="EMBL/GenBank/DDBJ databases">
        <title>Sequencing the genomes of 1000 actinobacteria strains.</title>
        <authorList>
            <person name="Klenk H.-P."/>
        </authorList>
    </citation>
    <scope>NUCLEOTIDE SEQUENCE [LARGE SCALE GENOMIC DNA]</scope>
    <source>
        <strain evidence="2 5">DSM 44581</strain>
    </source>
</reference>
<keyword evidence="5" id="KW-1185">Reference proteome</keyword>
<accession>A0A8T8I3N8</accession>
<feature type="region of interest" description="Disordered" evidence="1">
    <location>
        <begin position="49"/>
        <end position="94"/>
    </location>
</feature>
<feature type="compositionally biased region" description="Low complexity" evidence="1">
    <location>
        <begin position="7"/>
        <end position="20"/>
    </location>
</feature>
<evidence type="ECO:0000313" key="3">
    <source>
        <dbReference type="EMBL" id="QTR05369.1"/>
    </source>
</evidence>
<proteinExistence type="predicted"/>
<dbReference type="EMBL" id="CP072788">
    <property type="protein sequence ID" value="QTR05369.1"/>
    <property type="molecule type" value="Genomic_DNA"/>
</dbReference>
<dbReference type="AlphaFoldDB" id="A0A8T8I3N8"/>
<reference evidence="3" key="2">
    <citation type="submission" date="2021-04" db="EMBL/GenBank/DDBJ databases">
        <title>Saccharothrix algeriensis WGS.</title>
        <authorList>
            <person name="Stuskova K."/>
            <person name="Hakalova E."/>
            <person name="Tebbal A.B."/>
            <person name="Eichmeier A."/>
        </authorList>
    </citation>
    <scope>NUCLEOTIDE SEQUENCE</scope>
    <source>
        <strain evidence="3">NRRL B-24137</strain>
    </source>
</reference>
<dbReference type="Proteomes" id="UP001195724">
    <property type="component" value="Unassembled WGS sequence"/>
</dbReference>
<protein>
    <submittedName>
        <fullName evidence="3">Uncharacterized protein</fullName>
    </submittedName>
</protein>